<dbReference type="InterPro" id="IPR056179">
    <property type="entry name" value="DHQS_C"/>
</dbReference>
<comment type="function">
    <text evidence="17">Catalyzes the conversion of 3-deoxy-D-arabino-heptulosonate 7-phosphate (DAHP) to dehydroquinate (DHQ).</text>
</comment>
<protein>
    <recommendedName>
        <fullName evidence="7 17">3-dehydroquinate synthase</fullName>
        <shortName evidence="17">DHQS</shortName>
        <ecNumber evidence="6 17">4.2.3.4</ecNumber>
    </recommendedName>
</protein>
<evidence type="ECO:0000256" key="1">
    <source>
        <dbReference type="ARBA" id="ARBA00001393"/>
    </source>
</evidence>
<evidence type="ECO:0000256" key="15">
    <source>
        <dbReference type="ARBA" id="ARBA00023239"/>
    </source>
</evidence>
<feature type="binding site" evidence="17">
    <location>
        <begin position="128"/>
        <end position="129"/>
    </location>
    <ligand>
        <name>NAD(+)</name>
        <dbReference type="ChEBI" id="CHEBI:57540"/>
    </ligand>
</feature>
<evidence type="ECO:0000313" key="21">
    <source>
        <dbReference type="Proteomes" id="UP001479933"/>
    </source>
</evidence>
<keyword evidence="9 17" id="KW-0028">Amino-acid biosynthesis</keyword>
<evidence type="ECO:0000256" key="6">
    <source>
        <dbReference type="ARBA" id="ARBA00013031"/>
    </source>
</evidence>
<dbReference type="InterPro" id="IPR050071">
    <property type="entry name" value="Dehydroquinate_synthase"/>
</dbReference>
<evidence type="ECO:0000256" key="9">
    <source>
        <dbReference type="ARBA" id="ARBA00022605"/>
    </source>
</evidence>
<keyword evidence="13 17" id="KW-0520">NAD</keyword>
<evidence type="ECO:0000256" key="2">
    <source>
        <dbReference type="ARBA" id="ARBA00001911"/>
    </source>
</evidence>
<keyword evidence="21" id="KW-1185">Reference proteome</keyword>
<reference evidence="20 21" key="1">
    <citation type="journal article" date="2023" name="Virus Evol.">
        <title>Computational host range prediction-The good, the bad, and the ugly.</title>
        <authorList>
            <person name="Howell A.A."/>
            <person name="Versoza C.J."/>
            <person name="Pfeifer S.P."/>
        </authorList>
    </citation>
    <scope>NUCLEOTIDE SEQUENCE [LARGE SCALE GENOMIC DNA]</scope>
    <source>
        <strain evidence="20 21">1610/1b</strain>
    </source>
</reference>
<comment type="cofactor">
    <cofactor evidence="2 17">
        <name>NAD(+)</name>
        <dbReference type="ChEBI" id="CHEBI:57540"/>
    </cofactor>
</comment>
<evidence type="ECO:0000256" key="12">
    <source>
        <dbReference type="ARBA" id="ARBA00022833"/>
    </source>
</evidence>
<dbReference type="EC" id="4.2.3.4" evidence="6 17"/>
<evidence type="ECO:0000313" key="20">
    <source>
        <dbReference type="EMBL" id="WYY07083.1"/>
    </source>
</evidence>
<evidence type="ECO:0000259" key="18">
    <source>
        <dbReference type="Pfam" id="PF01761"/>
    </source>
</evidence>
<organism evidence="20 21">
    <name type="scientific">Gordonia hydrophobica</name>
    <dbReference type="NCBI Taxonomy" id="40516"/>
    <lineage>
        <taxon>Bacteria</taxon>
        <taxon>Bacillati</taxon>
        <taxon>Actinomycetota</taxon>
        <taxon>Actinomycetes</taxon>
        <taxon>Mycobacteriales</taxon>
        <taxon>Gordoniaceae</taxon>
        <taxon>Gordonia</taxon>
    </lineage>
</organism>
<evidence type="ECO:0000256" key="16">
    <source>
        <dbReference type="ARBA" id="ARBA00023285"/>
    </source>
</evidence>
<feature type="binding site" evidence="17">
    <location>
        <begin position="104"/>
        <end position="108"/>
    </location>
    <ligand>
        <name>NAD(+)</name>
        <dbReference type="ChEBI" id="CHEBI:57540"/>
    </ligand>
</feature>
<evidence type="ECO:0000256" key="13">
    <source>
        <dbReference type="ARBA" id="ARBA00023027"/>
    </source>
</evidence>
<dbReference type="PANTHER" id="PTHR43622:SF7">
    <property type="entry name" value="3-DEHYDROQUINATE SYNTHASE, CHLOROPLASTIC"/>
    <property type="match status" value="1"/>
</dbReference>
<dbReference type="EMBL" id="CP136137">
    <property type="protein sequence ID" value="WYY07083.1"/>
    <property type="molecule type" value="Genomic_DNA"/>
</dbReference>
<feature type="domain" description="3-dehydroquinate synthase C-terminal" evidence="19">
    <location>
        <begin position="180"/>
        <end position="322"/>
    </location>
</feature>
<evidence type="ECO:0000256" key="3">
    <source>
        <dbReference type="ARBA" id="ARBA00004496"/>
    </source>
</evidence>
<keyword evidence="8 17" id="KW-0963">Cytoplasm</keyword>
<accession>A0ABZ2U0B3</accession>
<dbReference type="Gene3D" id="3.40.50.1970">
    <property type="match status" value="1"/>
</dbReference>
<comment type="pathway">
    <text evidence="4 17">Metabolic intermediate biosynthesis; chorismate biosynthesis; chorismate from D-erythrose 4-phosphate and phosphoenolpyruvate: step 2/7.</text>
</comment>
<keyword evidence="15 17" id="KW-0456">Lyase</keyword>
<comment type="subcellular location">
    <subcellularLocation>
        <location evidence="3 17">Cytoplasm</location>
    </subcellularLocation>
</comment>
<dbReference type="PIRSF" id="PIRSF001455">
    <property type="entry name" value="DHQ_synth"/>
    <property type="match status" value="1"/>
</dbReference>
<evidence type="ECO:0000256" key="8">
    <source>
        <dbReference type="ARBA" id="ARBA00022490"/>
    </source>
</evidence>
<name>A0ABZ2U0B3_9ACTN</name>
<dbReference type="Gene3D" id="1.20.1090.10">
    <property type="entry name" value="Dehydroquinate synthase-like - alpha domain"/>
    <property type="match status" value="1"/>
</dbReference>
<keyword evidence="11 17" id="KW-0547">Nucleotide-binding</keyword>
<keyword evidence="16 17" id="KW-0170">Cobalt</keyword>
<dbReference type="SUPFAM" id="SSF56796">
    <property type="entry name" value="Dehydroquinate synthase-like"/>
    <property type="match status" value="1"/>
</dbReference>
<dbReference type="Pfam" id="PF24621">
    <property type="entry name" value="DHQS_C"/>
    <property type="match status" value="1"/>
</dbReference>
<proteinExistence type="inferred from homology"/>
<feature type="binding site" evidence="17">
    <location>
        <position position="183"/>
    </location>
    <ligand>
        <name>Zn(2+)</name>
        <dbReference type="ChEBI" id="CHEBI:29105"/>
    </ligand>
</feature>
<feature type="domain" description="3-dehydroquinate synthase N-terminal" evidence="18">
    <location>
        <begin position="66"/>
        <end position="177"/>
    </location>
</feature>
<evidence type="ECO:0000256" key="5">
    <source>
        <dbReference type="ARBA" id="ARBA00005412"/>
    </source>
</evidence>
<keyword evidence="10 17" id="KW-0479">Metal-binding</keyword>
<feature type="binding site" evidence="17">
    <location>
        <position position="246"/>
    </location>
    <ligand>
        <name>Zn(2+)</name>
        <dbReference type="ChEBI" id="CHEBI:29105"/>
    </ligand>
</feature>
<evidence type="ECO:0000256" key="4">
    <source>
        <dbReference type="ARBA" id="ARBA00004661"/>
    </source>
</evidence>
<dbReference type="HAMAP" id="MF_00110">
    <property type="entry name" value="DHQ_synthase"/>
    <property type="match status" value="1"/>
</dbReference>
<keyword evidence="14 17" id="KW-0057">Aromatic amino acid biosynthesis</keyword>
<dbReference type="PANTHER" id="PTHR43622">
    <property type="entry name" value="3-DEHYDROQUINATE SYNTHASE"/>
    <property type="match status" value="1"/>
</dbReference>
<feature type="binding site" evidence="17">
    <location>
        <position position="150"/>
    </location>
    <ligand>
        <name>NAD(+)</name>
        <dbReference type="ChEBI" id="CHEBI:57540"/>
    </ligand>
</feature>
<evidence type="ECO:0000256" key="14">
    <source>
        <dbReference type="ARBA" id="ARBA00023141"/>
    </source>
</evidence>
<dbReference type="InterPro" id="IPR016037">
    <property type="entry name" value="DHQ_synth_AroB"/>
</dbReference>
<sequence>MTEPVKVAVRAASPYEVTIGRGLLDDVAAAARGADHITIIYQPTLKATAEQIREYLEGKGFDAHRVEIPDAEEGKDLSVAAFCWEVFGRIGMGRNDKVISLGGGAATDLAGFAAATWMRGIGVIHVPTTLLAMVDAAVGGKTGINTDAGKNLVGSFHEPDAVLVDLATLESVPRNEVVSGLAEVIKTGFIADPEILDIIEADPEAALDASGTVLPELIRRSVQVKADVVSADLKESSLREILNYGHTLGHAIERREQYKWRHGAAVAVGMVFAAELARLAGRLDDATADRHRTVLELVGLPTSYDEDALSDLLKTMAGDKKNRSGMLRFVVLDGLGTPGRLEAPDPSLIAAAYSAIATRAKPSSGGPIML</sequence>
<dbReference type="InterPro" id="IPR030960">
    <property type="entry name" value="DHQS/DOIS_N"/>
</dbReference>
<evidence type="ECO:0000259" key="19">
    <source>
        <dbReference type="Pfam" id="PF24621"/>
    </source>
</evidence>
<comment type="similarity">
    <text evidence="5 17">Belongs to the sugar phosphate cyclases superfamily. Dehydroquinate synthase family.</text>
</comment>
<evidence type="ECO:0000256" key="17">
    <source>
        <dbReference type="HAMAP-Rule" id="MF_00110"/>
    </source>
</evidence>
<evidence type="ECO:0000256" key="7">
    <source>
        <dbReference type="ARBA" id="ARBA00017684"/>
    </source>
</evidence>
<dbReference type="CDD" id="cd08195">
    <property type="entry name" value="DHQS"/>
    <property type="match status" value="1"/>
</dbReference>
<dbReference type="RefSeq" id="WP_066167466.1">
    <property type="nucleotide sequence ID" value="NZ_CP136137.1"/>
</dbReference>
<feature type="binding site" evidence="17">
    <location>
        <begin position="70"/>
        <end position="75"/>
    </location>
    <ligand>
        <name>NAD(+)</name>
        <dbReference type="ChEBI" id="CHEBI:57540"/>
    </ligand>
</feature>
<dbReference type="InterPro" id="IPR030963">
    <property type="entry name" value="DHQ_synth_fam"/>
</dbReference>
<dbReference type="Proteomes" id="UP001479933">
    <property type="component" value="Chromosome"/>
</dbReference>
<dbReference type="Pfam" id="PF01761">
    <property type="entry name" value="DHQ_synthase"/>
    <property type="match status" value="1"/>
</dbReference>
<feature type="binding site" evidence="17">
    <location>
        <position position="262"/>
    </location>
    <ligand>
        <name>Zn(2+)</name>
        <dbReference type="ChEBI" id="CHEBI:29105"/>
    </ligand>
</feature>
<comment type="cofactor">
    <cofactor evidence="17">
        <name>Co(2+)</name>
        <dbReference type="ChEBI" id="CHEBI:48828"/>
    </cofactor>
    <cofactor evidence="17">
        <name>Zn(2+)</name>
        <dbReference type="ChEBI" id="CHEBI:29105"/>
    </cofactor>
    <text evidence="17">Binds 1 divalent metal cation per subunit. Can use either Co(2+) or Zn(2+).</text>
</comment>
<evidence type="ECO:0000256" key="11">
    <source>
        <dbReference type="ARBA" id="ARBA00022741"/>
    </source>
</evidence>
<dbReference type="NCBIfam" id="TIGR01357">
    <property type="entry name" value="aroB"/>
    <property type="match status" value="1"/>
</dbReference>
<keyword evidence="12 17" id="KW-0862">Zinc</keyword>
<comment type="caution">
    <text evidence="17">Lacks conserved residue(s) required for the propagation of feature annotation.</text>
</comment>
<gene>
    <name evidence="17 20" type="primary">aroB</name>
    <name evidence="20" type="ORF">RVF87_18995</name>
</gene>
<comment type="catalytic activity">
    <reaction evidence="1 17">
        <text>7-phospho-2-dehydro-3-deoxy-D-arabino-heptonate = 3-dehydroquinate + phosphate</text>
        <dbReference type="Rhea" id="RHEA:21968"/>
        <dbReference type="ChEBI" id="CHEBI:32364"/>
        <dbReference type="ChEBI" id="CHEBI:43474"/>
        <dbReference type="ChEBI" id="CHEBI:58394"/>
        <dbReference type="EC" id="4.2.3.4"/>
    </reaction>
</comment>
<dbReference type="GO" id="GO:0003856">
    <property type="term" value="F:3-dehydroquinate synthase activity"/>
    <property type="evidence" value="ECO:0007669"/>
    <property type="project" value="UniProtKB-EC"/>
</dbReference>
<feature type="binding site" evidence="17">
    <location>
        <position position="141"/>
    </location>
    <ligand>
        <name>NAD(+)</name>
        <dbReference type="ChEBI" id="CHEBI:57540"/>
    </ligand>
</feature>
<evidence type="ECO:0000256" key="10">
    <source>
        <dbReference type="ARBA" id="ARBA00022723"/>
    </source>
</evidence>